<dbReference type="GO" id="GO:0008768">
    <property type="term" value="F:UDP-sugar diphosphatase activity"/>
    <property type="evidence" value="ECO:0007669"/>
    <property type="project" value="UniProtKB-EC"/>
</dbReference>
<proteinExistence type="predicted"/>
<dbReference type="InterPro" id="IPR036907">
    <property type="entry name" value="5'-Nucleotdase_C_sf"/>
</dbReference>
<protein>
    <submittedName>
        <fullName evidence="2">UDP-sugar hydrolase</fullName>
        <ecNumber evidence="2">3.1.3.5</ecNumber>
        <ecNumber evidence="2">3.6.1.45</ecNumber>
    </submittedName>
</protein>
<sequence>MQNGQVSDVKIGGKALNPAETYRFTVPSFNAAGGDGYPKLSDHPGYVNTGFVDAEVLKEYLEANSPIDVNAFAPRGEITYR</sequence>
<dbReference type="GO" id="GO:0008253">
    <property type="term" value="F:5'-nucleotidase activity"/>
    <property type="evidence" value="ECO:0007669"/>
    <property type="project" value="UniProtKB-EC"/>
</dbReference>
<dbReference type="SUPFAM" id="SSF55816">
    <property type="entry name" value="5'-nucleotidase (syn. UDP-sugar hydrolase), C-terminal domain"/>
    <property type="match status" value="1"/>
</dbReference>
<dbReference type="GO" id="GO:0009166">
    <property type="term" value="P:nucleotide catabolic process"/>
    <property type="evidence" value="ECO:0007669"/>
    <property type="project" value="InterPro"/>
</dbReference>
<dbReference type="EC" id="3.6.1.45" evidence="2"/>
<gene>
    <name evidence="2" type="ORF">JCM19237_6878</name>
</gene>
<dbReference type="AlphaFoldDB" id="A0A090R149"/>
<reference evidence="2 3" key="1">
    <citation type="journal article" date="2014" name="Genome Announc.">
        <title>Draft Genome Sequences of Two Vibrionaceae Species, Vibrio ponticus C121 and Photobacterium aphoticum C119, Isolated as Coral Reef Microbiota.</title>
        <authorList>
            <person name="Al-saari N."/>
            <person name="Meirelles P.M."/>
            <person name="Mino S."/>
            <person name="Suda W."/>
            <person name="Oshima K."/>
            <person name="Hattori M."/>
            <person name="Ohkuma M."/>
            <person name="Thompson F.L."/>
            <person name="Gomez-Gil B."/>
            <person name="Sawabe T."/>
            <person name="Sawabe T."/>
        </authorList>
    </citation>
    <scope>NUCLEOTIDE SEQUENCE [LARGE SCALE GENOMIC DNA]</scope>
    <source>
        <strain evidence="2 3">JCM 19237</strain>
    </source>
</reference>
<dbReference type="EMBL" id="BBMN01000035">
    <property type="protein sequence ID" value="GAL08856.1"/>
    <property type="molecule type" value="Genomic_DNA"/>
</dbReference>
<evidence type="ECO:0000313" key="3">
    <source>
        <dbReference type="Proteomes" id="UP000029227"/>
    </source>
</evidence>
<dbReference type="eggNOG" id="COG0737">
    <property type="taxonomic scope" value="Bacteria"/>
</dbReference>
<keyword evidence="2" id="KW-0378">Hydrolase</keyword>
<dbReference type="EC" id="3.1.3.5" evidence="2"/>
<accession>A0A090R149</accession>
<dbReference type="Pfam" id="PF02872">
    <property type="entry name" value="5_nucleotid_C"/>
    <property type="match status" value="1"/>
</dbReference>
<dbReference type="InterPro" id="IPR008334">
    <property type="entry name" value="5'-Nucleotdase_C"/>
</dbReference>
<name>A0A090R149_9GAMM</name>
<dbReference type="Proteomes" id="UP000029227">
    <property type="component" value="Unassembled WGS sequence"/>
</dbReference>
<dbReference type="Gene3D" id="3.90.780.10">
    <property type="entry name" value="5'-Nucleotidase, C-terminal domain"/>
    <property type="match status" value="1"/>
</dbReference>
<evidence type="ECO:0000313" key="2">
    <source>
        <dbReference type="EMBL" id="GAL08856.1"/>
    </source>
</evidence>
<comment type="caution">
    <text evidence="2">The sequence shown here is derived from an EMBL/GenBank/DDBJ whole genome shotgun (WGS) entry which is preliminary data.</text>
</comment>
<dbReference type="STRING" id="754436.JCM19237_6878"/>
<organism evidence="2 3">
    <name type="scientific">Photobacterium aphoticum</name>
    <dbReference type="NCBI Taxonomy" id="754436"/>
    <lineage>
        <taxon>Bacteria</taxon>
        <taxon>Pseudomonadati</taxon>
        <taxon>Pseudomonadota</taxon>
        <taxon>Gammaproteobacteria</taxon>
        <taxon>Vibrionales</taxon>
        <taxon>Vibrionaceae</taxon>
        <taxon>Photobacterium</taxon>
    </lineage>
</organism>
<feature type="domain" description="5'-Nucleotidase C-terminal" evidence="1">
    <location>
        <begin position="5"/>
        <end position="41"/>
    </location>
</feature>
<evidence type="ECO:0000259" key="1">
    <source>
        <dbReference type="Pfam" id="PF02872"/>
    </source>
</evidence>